<dbReference type="PANTHER" id="PTHR48267:SF1">
    <property type="entry name" value="BILIRUBIN OXIDASE"/>
    <property type="match status" value="1"/>
</dbReference>
<dbReference type="Gene3D" id="2.60.40.420">
    <property type="entry name" value="Cupredoxins - blue copper proteins"/>
    <property type="match status" value="3"/>
</dbReference>
<comment type="caution">
    <text evidence="2">The sequence shown here is derived from an EMBL/GenBank/DDBJ whole genome shotgun (WGS) entry which is preliminary data.</text>
</comment>
<dbReference type="CDD" id="cd13844">
    <property type="entry name" value="CuRO_1_BOD_CotA_like"/>
    <property type="match status" value="1"/>
</dbReference>
<dbReference type="Pfam" id="PF07731">
    <property type="entry name" value="Cu-oxidase_2"/>
    <property type="match status" value="1"/>
</dbReference>
<dbReference type="GO" id="GO:0005507">
    <property type="term" value="F:copper ion binding"/>
    <property type="evidence" value="ECO:0007669"/>
    <property type="project" value="InterPro"/>
</dbReference>
<dbReference type="InterPro" id="IPR008972">
    <property type="entry name" value="Cupredoxin"/>
</dbReference>
<dbReference type="CDD" id="cd13868">
    <property type="entry name" value="CuRO_2_CotA_like"/>
    <property type="match status" value="1"/>
</dbReference>
<protein>
    <submittedName>
        <fullName evidence="2">Spore coat protein A</fullName>
    </submittedName>
</protein>
<dbReference type="EMBL" id="JACHDZ010000001">
    <property type="protein sequence ID" value="MBB5343056.1"/>
    <property type="molecule type" value="Genomic_DNA"/>
</dbReference>
<feature type="domain" description="Plastocyanin-like" evidence="1">
    <location>
        <begin position="451"/>
        <end position="574"/>
    </location>
</feature>
<proteinExistence type="predicted"/>
<dbReference type="CDD" id="cd13891">
    <property type="entry name" value="CuRO_3_CotA_like"/>
    <property type="match status" value="1"/>
</dbReference>
<dbReference type="PROSITE" id="PS51318">
    <property type="entry name" value="TAT"/>
    <property type="match status" value="1"/>
</dbReference>
<dbReference type="SUPFAM" id="SSF49503">
    <property type="entry name" value="Cupredoxins"/>
    <property type="match status" value="3"/>
</dbReference>
<reference evidence="2 3" key="1">
    <citation type="submission" date="2020-08" db="EMBL/GenBank/DDBJ databases">
        <title>Genomic Encyclopedia of Type Strains, Phase IV (KMG-V): Genome sequencing to study the core and pangenomes of soil and plant-associated prokaryotes.</title>
        <authorList>
            <person name="Whitman W."/>
        </authorList>
    </citation>
    <scope>NUCLEOTIDE SEQUENCE [LARGE SCALE GENOMIC DNA]</scope>
    <source>
        <strain evidence="2 3">M8US30</strain>
    </source>
</reference>
<dbReference type="PANTHER" id="PTHR48267">
    <property type="entry name" value="CUPREDOXIN SUPERFAMILY PROTEIN"/>
    <property type="match status" value="1"/>
</dbReference>
<accession>A0A7W8J7L4</accession>
<organism evidence="2 3">
    <name type="scientific">Tunturiibacter lichenicola</name>
    <dbReference type="NCBI Taxonomy" id="2051959"/>
    <lineage>
        <taxon>Bacteria</taxon>
        <taxon>Pseudomonadati</taxon>
        <taxon>Acidobacteriota</taxon>
        <taxon>Terriglobia</taxon>
        <taxon>Terriglobales</taxon>
        <taxon>Acidobacteriaceae</taxon>
        <taxon>Tunturiibacter</taxon>
    </lineage>
</organism>
<dbReference type="InterPro" id="IPR006311">
    <property type="entry name" value="TAT_signal"/>
</dbReference>
<sequence>MPRTMLSRRRLLQRGLTSAAGLTLSKTVPAMQQAMASPAQIRSGVRLTRYVDPLPIPPVFHATGKPNEVIDIETHQFQQKVHRDLPPTTLWGYNSSWPGPTIEAQSNQPLSINWISKLPTTHLLPIDHSIHGAESSLPAVRNVAHLHGACAMPDDDGYPEAWFTAQGEHGPHGAKFNPRPSAYPNCQPSTTLWYHDHCLGITRLNVYAGLAGFYLIRDEAEKALNLPQGDYEIPLMLQDRLFHHDGSLYYPKVVNGPKEHPIWIQEFYGDYNCVNGKVTPFLEVEPRRYRFRIVNAANARFYHLRLFNSDATGKILNDSFDTPSFQQIGTDGGLLPAPLLELHYLLVAPGERFDIVIDFSGCEAKSFSLVNDAPAPYTMGGQYLAEDVMLFRVTKPLSSQDTSVVLETLVPFEPLVPTYATRERLLLVSEKERPSDGYVITGLLGNARWHEPITEDPKAGSTEIWSFINITGDVHPLHVHLVRFQVLNRQTFDVPTYQQTGKLVFTGRPMAPESNERPAYKDTIKSYPGYVTRVIMRFDLPHGAQVSPGDELLYVWHCHILEHEDNEMMRPYKVIV</sequence>
<evidence type="ECO:0000313" key="2">
    <source>
        <dbReference type="EMBL" id="MBB5343056.1"/>
    </source>
</evidence>
<gene>
    <name evidence="2" type="ORF">HDF10_001006</name>
</gene>
<dbReference type="Proteomes" id="UP000569092">
    <property type="component" value="Unassembled WGS sequence"/>
</dbReference>
<dbReference type="InterPro" id="IPR045087">
    <property type="entry name" value="Cu-oxidase_fam"/>
</dbReference>
<dbReference type="AlphaFoldDB" id="A0A7W8J7L4"/>
<dbReference type="GO" id="GO:0016491">
    <property type="term" value="F:oxidoreductase activity"/>
    <property type="evidence" value="ECO:0007669"/>
    <property type="project" value="InterPro"/>
</dbReference>
<dbReference type="InterPro" id="IPR011706">
    <property type="entry name" value="Cu-oxidase_C"/>
</dbReference>
<evidence type="ECO:0000313" key="3">
    <source>
        <dbReference type="Proteomes" id="UP000569092"/>
    </source>
</evidence>
<evidence type="ECO:0000259" key="1">
    <source>
        <dbReference type="Pfam" id="PF07731"/>
    </source>
</evidence>
<name>A0A7W8J7L4_9BACT</name>